<dbReference type="SUPFAM" id="SSF52540">
    <property type="entry name" value="P-loop containing nucleoside triphosphate hydrolases"/>
    <property type="match status" value="1"/>
</dbReference>
<dbReference type="PANTHER" id="PTHR43289:SF6">
    <property type="entry name" value="SERINE_THREONINE-PROTEIN KINASE NEKL-3"/>
    <property type="match status" value="1"/>
</dbReference>
<keyword evidence="2 5" id="KW-0547">Nucleotide-binding</keyword>
<sequence>MPQVAHYDIVDLLGEGGMAVVYRAVDARDGVEVALKILNAKLGGDAAHRDMLREEVRAAARLRHSNVVRVLDLGRVPHHLELTGGHVVGAGQDYMVMELVDGPSLEERKALRWLEIKSLLLQVLGALANAHAHGVIHRDLKPANILLADDGRTLTPKVTDFGIARIDIEQIDTGRGEAFAGTPDYVAPEQIVGTPRDQGPWTDLYAVGCLAWELVTGEPPFRSEHWLQTLRKHTHQPLPALPADVQVPAGFEGWLRRLLAKDTRERFRRAADAAYALVRLSPMPDNPFPRPFEIALPEGHSTIKLDLTAQNSPVTSPDEPSAIDDTMEFCAASPLAPIVAPPFPASFDLDEPVASDDELNAGLGLFHMRPTPLVGRQSIQNKLWATLAQVSRTEQSACVVLRGPSGTGKSRLARWLVARAEELGVADGWKAIHGQQEAPRLGLGGMVARQFRCFGQTRDEAAQRLDDWLEVSEHRERNQPDVQALLDLMAVDRQSDTRNSAPSSPAQQRSALRRLVATACAERTCILWLDDLQWGLEGISFALELLERDDVPVLVVATVQEEALADSARAREALAQLEAHGRTRRLDVDPLTRRAQLEMLERMAQLSPQDARALAERTGGNPMFAVQLVGDCVDRGILRPTRQGFVLVEGARPELAGDVYEALRRRVARALDTLAADSRRAGWLALELAAALGLEVDVGEWSRVCELARVSVPEGLMDALASARLIDQSRGAFSFIHAMLRETLLRRARSQGRYRAAHRFCARAFVDDGPGTRWSMRRRRAHHLIEAEQYEEALETLLALAKNQLDLADGGRARESLELFVRTAAHIELDRKSPLVADAVISMAHSLVNTSEYLVARSFARVGAHLARELADPALEARAIAVQAQWELFSGNLDEGLVNIERAIEVQTEAGADVLRYHPFAMAGYMLVFAGRLDEAIDCARKAVSLARASGQRWQLGRALEYGAWTLLEAGHLDQGRAWGEQVLQIAEEIGQPFLASGARALLAECARRAGRHDELVRWVEQVRAEAHESHGVALAVLDMRVGLSRLEQQTGEPAKRLLEGVIDVLPEGLVELAYARAGLIVDALRRDPDADVAAHLSAMEPVRQTGKVVLELARLLEWAAGEASARDRSDVARTLLVDAREQRRGLGDLDAVRRIDEQLGLLDSGS</sequence>
<evidence type="ECO:0000256" key="1">
    <source>
        <dbReference type="ARBA" id="ARBA00022679"/>
    </source>
</evidence>
<dbReference type="CDD" id="cd14014">
    <property type="entry name" value="STKc_PknB_like"/>
    <property type="match status" value="1"/>
</dbReference>
<gene>
    <name evidence="7" type="ORF">FIV42_15845</name>
</gene>
<keyword evidence="1" id="KW-0808">Transferase</keyword>
<name>A0A4Y6PUZ4_PERCE</name>
<dbReference type="Pfam" id="PF13191">
    <property type="entry name" value="AAA_16"/>
    <property type="match status" value="1"/>
</dbReference>
<dbReference type="EMBL" id="CP041186">
    <property type="protein sequence ID" value="QDG52161.1"/>
    <property type="molecule type" value="Genomic_DNA"/>
</dbReference>
<accession>A0A4Y6PUZ4</accession>
<dbReference type="Pfam" id="PF00069">
    <property type="entry name" value="Pkinase"/>
    <property type="match status" value="1"/>
</dbReference>
<dbReference type="InterPro" id="IPR000719">
    <property type="entry name" value="Prot_kinase_dom"/>
</dbReference>
<dbReference type="GO" id="GO:0004674">
    <property type="term" value="F:protein serine/threonine kinase activity"/>
    <property type="evidence" value="ECO:0007669"/>
    <property type="project" value="TreeGrafter"/>
</dbReference>
<dbReference type="SUPFAM" id="SSF53795">
    <property type="entry name" value="PEP carboxykinase-like"/>
    <property type="match status" value="1"/>
</dbReference>
<dbReference type="RefSeq" id="WP_141198636.1">
    <property type="nucleotide sequence ID" value="NZ_CP041186.1"/>
</dbReference>
<dbReference type="SMART" id="SM00220">
    <property type="entry name" value="S_TKc"/>
    <property type="match status" value="1"/>
</dbReference>
<dbReference type="PROSITE" id="PS50011">
    <property type="entry name" value="PROTEIN_KINASE_DOM"/>
    <property type="match status" value="1"/>
</dbReference>
<keyword evidence="4 5" id="KW-0067">ATP-binding</keyword>
<feature type="binding site" evidence="5">
    <location>
        <position position="36"/>
    </location>
    <ligand>
        <name>ATP</name>
        <dbReference type="ChEBI" id="CHEBI:30616"/>
    </ligand>
</feature>
<evidence type="ECO:0000259" key="6">
    <source>
        <dbReference type="PROSITE" id="PS50011"/>
    </source>
</evidence>
<dbReference type="GO" id="GO:0005524">
    <property type="term" value="F:ATP binding"/>
    <property type="evidence" value="ECO:0007669"/>
    <property type="project" value="UniProtKB-UniRule"/>
</dbReference>
<dbReference type="Gene3D" id="1.25.40.10">
    <property type="entry name" value="Tetratricopeptide repeat domain"/>
    <property type="match status" value="1"/>
</dbReference>
<dbReference type="Proteomes" id="UP000315995">
    <property type="component" value="Chromosome"/>
</dbReference>
<organism evidence="7 8">
    <name type="scientific">Persicimonas caeni</name>
    <dbReference type="NCBI Taxonomy" id="2292766"/>
    <lineage>
        <taxon>Bacteria</taxon>
        <taxon>Deltaproteobacteria</taxon>
        <taxon>Bradymonadales</taxon>
        <taxon>Bradymonadaceae</taxon>
        <taxon>Persicimonas</taxon>
    </lineage>
</organism>
<accession>A0A5B8YAF3</accession>
<evidence type="ECO:0000313" key="8">
    <source>
        <dbReference type="Proteomes" id="UP000315995"/>
    </source>
</evidence>
<dbReference type="InterPro" id="IPR027417">
    <property type="entry name" value="P-loop_NTPase"/>
</dbReference>
<dbReference type="InterPro" id="IPR041664">
    <property type="entry name" value="AAA_16"/>
</dbReference>
<dbReference type="PROSITE" id="PS00108">
    <property type="entry name" value="PROTEIN_KINASE_ST"/>
    <property type="match status" value="1"/>
</dbReference>
<dbReference type="Gene3D" id="3.30.200.20">
    <property type="entry name" value="Phosphorylase Kinase, domain 1"/>
    <property type="match status" value="1"/>
</dbReference>
<dbReference type="InterPro" id="IPR017441">
    <property type="entry name" value="Protein_kinase_ATP_BS"/>
</dbReference>
<evidence type="ECO:0000256" key="4">
    <source>
        <dbReference type="ARBA" id="ARBA00022840"/>
    </source>
</evidence>
<dbReference type="PANTHER" id="PTHR43289">
    <property type="entry name" value="MITOGEN-ACTIVATED PROTEIN KINASE KINASE KINASE 20-RELATED"/>
    <property type="match status" value="1"/>
</dbReference>
<dbReference type="SUPFAM" id="SSF48452">
    <property type="entry name" value="TPR-like"/>
    <property type="match status" value="1"/>
</dbReference>
<dbReference type="InterPro" id="IPR011990">
    <property type="entry name" value="TPR-like_helical_dom_sf"/>
</dbReference>
<dbReference type="AlphaFoldDB" id="A0A4Y6PUZ4"/>
<dbReference type="SUPFAM" id="SSF56112">
    <property type="entry name" value="Protein kinase-like (PK-like)"/>
    <property type="match status" value="1"/>
</dbReference>
<evidence type="ECO:0000256" key="3">
    <source>
        <dbReference type="ARBA" id="ARBA00022777"/>
    </source>
</evidence>
<reference evidence="7 8" key="1">
    <citation type="submission" date="2019-06" db="EMBL/GenBank/DDBJ databases">
        <title>Persicimonas caeni gen. nov., sp. nov., a predatory bacterium isolated from solar saltern.</title>
        <authorList>
            <person name="Wang S."/>
        </authorList>
    </citation>
    <scope>NUCLEOTIDE SEQUENCE [LARGE SCALE GENOMIC DNA]</scope>
    <source>
        <strain evidence="7 8">YN101</strain>
    </source>
</reference>
<proteinExistence type="predicted"/>
<dbReference type="PROSITE" id="PS00107">
    <property type="entry name" value="PROTEIN_KINASE_ATP"/>
    <property type="match status" value="1"/>
</dbReference>
<keyword evidence="8" id="KW-1185">Reference proteome</keyword>
<evidence type="ECO:0000256" key="5">
    <source>
        <dbReference type="PROSITE-ProRule" id="PRU10141"/>
    </source>
</evidence>
<feature type="domain" description="Protein kinase" evidence="6">
    <location>
        <begin position="7"/>
        <end position="278"/>
    </location>
</feature>
<dbReference type="Gene3D" id="1.10.510.10">
    <property type="entry name" value="Transferase(Phosphotransferase) domain 1"/>
    <property type="match status" value="1"/>
</dbReference>
<protein>
    <recommendedName>
        <fullName evidence="6">Protein kinase domain-containing protein</fullName>
    </recommendedName>
</protein>
<evidence type="ECO:0000256" key="2">
    <source>
        <dbReference type="ARBA" id="ARBA00022741"/>
    </source>
</evidence>
<keyword evidence="3" id="KW-0418">Kinase</keyword>
<evidence type="ECO:0000313" key="7">
    <source>
        <dbReference type="EMBL" id="QDG52161.1"/>
    </source>
</evidence>
<dbReference type="InterPro" id="IPR008271">
    <property type="entry name" value="Ser/Thr_kinase_AS"/>
</dbReference>
<dbReference type="Gene3D" id="3.40.50.300">
    <property type="entry name" value="P-loop containing nucleotide triphosphate hydrolases"/>
    <property type="match status" value="1"/>
</dbReference>
<dbReference type="InterPro" id="IPR011009">
    <property type="entry name" value="Kinase-like_dom_sf"/>
</dbReference>
<dbReference type="OrthoDB" id="5477118at2"/>